<feature type="domain" description="Probable transposase IS891/IS1136/IS1341" evidence="8">
    <location>
        <begin position="168"/>
        <end position="284"/>
    </location>
</feature>
<feature type="domain" description="Cas12f1-like TNB" evidence="9">
    <location>
        <begin position="296"/>
        <end position="363"/>
    </location>
</feature>
<dbReference type="NCBIfam" id="TIGR01766">
    <property type="entry name" value="IS200/IS605 family accessory protein TnpB-like domain"/>
    <property type="match status" value="1"/>
</dbReference>
<dbReference type="Pfam" id="PF07282">
    <property type="entry name" value="Cas12f1-like_TNB"/>
    <property type="match status" value="1"/>
</dbReference>
<keyword evidence="12" id="KW-1185">Reference proteome</keyword>
<evidence type="ECO:0000256" key="5">
    <source>
        <dbReference type="ARBA" id="ARBA00022833"/>
    </source>
</evidence>
<keyword evidence="3" id="KW-0815">Transposition</keyword>
<evidence type="ECO:0000259" key="9">
    <source>
        <dbReference type="Pfam" id="PF07282"/>
    </source>
</evidence>
<evidence type="ECO:0000256" key="1">
    <source>
        <dbReference type="ARBA" id="ARBA00008761"/>
    </source>
</evidence>
<comment type="similarity">
    <text evidence="1">In the C-terminal section; belongs to the transposase 35 family.</text>
</comment>
<dbReference type="Pfam" id="PF01385">
    <property type="entry name" value="OrfB_IS605"/>
    <property type="match status" value="1"/>
</dbReference>
<dbReference type="NCBIfam" id="NF040570">
    <property type="entry name" value="guided_TnpB"/>
    <property type="match status" value="1"/>
</dbReference>
<keyword evidence="5" id="KW-0862">Zinc</keyword>
<organism evidence="11 12">
    <name type="scientific">Paenibacillus nuruki</name>
    <dbReference type="NCBI Taxonomy" id="1886670"/>
    <lineage>
        <taxon>Bacteria</taxon>
        <taxon>Bacillati</taxon>
        <taxon>Bacillota</taxon>
        <taxon>Bacilli</taxon>
        <taxon>Bacillales</taxon>
        <taxon>Paenibacillaceae</taxon>
        <taxon>Paenibacillus</taxon>
    </lineage>
</organism>
<dbReference type="GO" id="GO:0006310">
    <property type="term" value="P:DNA recombination"/>
    <property type="evidence" value="ECO:0007669"/>
    <property type="project" value="UniProtKB-KW"/>
</dbReference>
<evidence type="ECO:0000313" key="11">
    <source>
        <dbReference type="EMBL" id="ODP26616.1"/>
    </source>
</evidence>
<comment type="similarity">
    <text evidence="2">In the N-terminal section; belongs to the transposase 2 family.</text>
</comment>
<dbReference type="InterPro" id="IPR051399">
    <property type="entry name" value="RNA-guided_DNA_endo/Transpos"/>
</dbReference>
<evidence type="ECO:0000259" key="10">
    <source>
        <dbReference type="Pfam" id="PF12323"/>
    </source>
</evidence>
<dbReference type="PANTHER" id="PTHR30405:SF25">
    <property type="entry name" value="RNA-GUIDED DNA ENDONUCLEASE INSQ-RELATED"/>
    <property type="match status" value="1"/>
</dbReference>
<dbReference type="GO" id="GO:0046872">
    <property type="term" value="F:metal ion binding"/>
    <property type="evidence" value="ECO:0007669"/>
    <property type="project" value="UniProtKB-KW"/>
</dbReference>
<accession>A0A1E3KYP2</accession>
<dbReference type="PANTHER" id="PTHR30405">
    <property type="entry name" value="TRANSPOSASE"/>
    <property type="match status" value="1"/>
</dbReference>
<reference evidence="11 12" key="1">
    <citation type="submission" date="2016-08" db="EMBL/GenBank/DDBJ databases">
        <title>Genome sequencing of Paenibacillus sp. TI45-13ar, isolated from Korean traditional nuruk.</title>
        <authorList>
            <person name="Kim S.-J."/>
        </authorList>
    </citation>
    <scope>NUCLEOTIDE SEQUENCE [LARGE SCALE GENOMIC DNA]</scope>
    <source>
        <strain evidence="11 12">TI45-13ar</strain>
    </source>
</reference>
<dbReference type="EMBL" id="MDER01000084">
    <property type="protein sequence ID" value="ODP26616.1"/>
    <property type="molecule type" value="Genomic_DNA"/>
</dbReference>
<evidence type="ECO:0000313" key="12">
    <source>
        <dbReference type="Proteomes" id="UP000094578"/>
    </source>
</evidence>
<proteinExistence type="inferred from homology"/>
<name>A0A1E3KYP2_9BACL</name>
<protein>
    <submittedName>
        <fullName evidence="11">Putative transposase InsQ for insertion sequence element IS609</fullName>
    </submittedName>
</protein>
<evidence type="ECO:0000256" key="2">
    <source>
        <dbReference type="ARBA" id="ARBA00011044"/>
    </source>
</evidence>
<gene>
    <name evidence="11" type="ORF">PTI45_04021</name>
</gene>
<evidence type="ECO:0000256" key="3">
    <source>
        <dbReference type="ARBA" id="ARBA00022578"/>
    </source>
</evidence>
<dbReference type="GO" id="GO:0003677">
    <property type="term" value="F:DNA binding"/>
    <property type="evidence" value="ECO:0007669"/>
    <property type="project" value="UniProtKB-KW"/>
</dbReference>
<dbReference type="Proteomes" id="UP000094578">
    <property type="component" value="Unassembled WGS sequence"/>
</dbReference>
<keyword evidence="7" id="KW-0233">DNA recombination</keyword>
<dbReference type="RefSeq" id="WP_069329357.1">
    <property type="nucleotide sequence ID" value="NZ_MDER01000084.1"/>
</dbReference>
<keyword evidence="4" id="KW-0479">Metal-binding</keyword>
<evidence type="ECO:0000259" key="8">
    <source>
        <dbReference type="Pfam" id="PF01385"/>
    </source>
</evidence>
<sequence length="372" mass="43577">MKKAHKIRIYPNVRQETQFQKTFGCVRFYWNFLLDQRITNYKMKKENEHYQEDKTTYAGLKKQEEFSWLKEVEAQPLSQVNMDLNKAYKNTFNSKFGFPTFKSKKYSKKSYRTAVGMKLSGRYFYVSKVGWVNMAEELRFKGKLMNVTISQSKSGKYFATFLVDAENFQKAPITEVIGLDLGLTHFCITSAGKKIDNHQFYRSLEQRLIREQRKLSKRLEVAKKHNRKLDECRNYQKQKVKVARIHEKISNQRSDFLHQLSSKLTDENQIVCIEDLNVKGLVKNHTLAKSISDVSWSEFVRQLEYKSNWKGRILIKIDRFFPSSQICSSCGHNDGKKELHIREWLCSNCGSIHDRDINASINIKTEGLSGLA</sequence>
<dbReference type="AlphaFoldDB" id="A0A1E3KYP2"/>
<dbReference type="GO" id="GO:0032196">
    <property type="term" value="P:transposition"/>
    <property type="evidence" value="ECO:0007669"/>
    <property type="project" value="UniProtKB-KW"/>
</dbReference>
<feature type="domain" description="Transposase putative helix-turn-helix" evidence="10">
    <location>
        <begin position="1"/>
        <end position="45"/>
    </location>
</feature>
<dbReference type="Pfam" id="PF12323">
    <property type="entry name" value="HTH_OrfB_IS605"/>
    <property type="match status" value="1"/>
</dbReference>
<dbReference type="InterPro" id="IPR010095">
    <property type="entry name" value="Cas12f1-like_TNB"/>
</dbReference>
<evidence type="ECO:0000256" key="6">
    <source>
        <dbReference type="ARBA" id="ARBA00023125"/>
    </source>
</evidence>
<keyword evidence="6" id="KW-0238">DNA-binding</keyword>
<dbReference type="InterPro" id="IPR001959">
    <property type="entry name" value="Transposase"/>
</dbReference>
<evidence type="ECO:0000256" key="7">
    <source>
        <dbReference type="ARBA" id="ARBA00023172"/>
    </source>
</evidence>
<dbReference type="InterPro" id="IPR021027">
    <property type="entry name" value="Transposase_put_HTH"/>
</dbReference>
<comment type="caution">
    <text evidence="11">The sequence shown here is derived from an EMBL/GenBank/DDBJ whole genome shotgun (WGS) entry which is preliminary data.</text>
</comment>
<evidence type="ECO:0000256" key="4">
    <source>
        <dbReference type="ARBA" id="ARBA00022723"/>
    </source>
</evidence>
<dbReference type="PATRIC" id="fig|1886670.3.peg.4048"/>